<dbReference type="AlphaFoldDB" id="A0A1E7DQX5"/>
<dbReference type="Gene3D" id="3.20.20.80">
    <property type="entry name" value="Glycosidases"/>
    <property type="match status" value="1"/>
</dbReference>
<keyword evidence="3" id="KW-1185">Reference proteome</keyword>
<dbReference type="PROSITE" id="PS51910">
    <property type="entry name" value="GH18_2"/>
    <property type="match status" value="1"/>
</dbReference>
<dbReference type="GO" id="GO:0005975">
    <property type="term" value="P:carbohydrate metabolic process"/>
    <property type="evidence" value="ECO:0007669"/>
    <property type="project" value="InterPro"/>
</dbReference>
<dbReference type="SUPFAM" id="SSF51445">
    <property type="entry name" value="(Trans)glycosidases"/>
    <property type="match status" value="1"/>
</dbReference>
<feature type="domain" description="GH18" evidence="1">
    <location>
        <begin position="33"/>
        <end position="180"/>
    </location>
</feature>
<dbReference type="PANTHER" id="PTHR46066">
    <property type="entry name" value="CHITINASE DOMAIN-CONTAINING PROTEIN 1 FAMILY MEMBER"/>
    <property type="match status" value="1"/>
</dbReference>
<organism evidence="2 3">
    <name type="scientific">Domibacillus iocasae</name>
    <dbReference type="NCBI Taxonomy" id="1714016"/>
    <lineage>
        <taxon>Bacteria</taxon>
        <taxon>Bacillati</taxon>
        <taxon>Bacillota</taxon>
        <taxon>Bacilli</taxon>
        <taxon>Bacillales</taxon>
        <taxon>Bacillaceae</taxon>
        <taxon>Domibacillus</taxon>
    </lineage>
</organism>
<dbReference type="RefSeq" id="WP_069937488.1">
    <property type="nucleotide sequence ID" value="NZ_MAMP01000012.1"/>
</dbReference>
<dbReference type="PANTHER" id="PTHR46066:SF2">
    <property type="entry name" value="CHITINASE DOMAIN-CONTAINING PROTEIN 1"/>
    <property type="match status" value="1"/>
</dbReference>
<accession>A0A1E7DQX5</accession>
<reference evidence="2 3" key="1">
    <citation type="submission" date="2016-06" db="EMBL/GenBank/DDBJ databases">
        <title>Domibacillus iocasae genome sequencing.</title>
        <authorList>
            <person name="Verma A."/>
            <person name="Pal Y."/>
            <person name="Ojha A.K."/>
            <person name="Krishnamurthi S."/>
        </authorList>
    </citation>
    <scope>NUCLEOTIDE SEQUENCE [LARGE SCALE GENOMIC DNA]</scope>
    <source>
        <strain evidence="2 3">DSM 29979</strain>
    </source>
</reference>
<dbReference type="InterPro" id="IPR001223">
    <property type="entry name" value="Glyco_hydro18_cat"/>
</dbReference>
<name>A0A1E7DQX5_9BACI</name>
<comment type="caution">
    <text evidence="2">The sequence shown here is derived from an EMBL/GenBank/DDBJ whole genome shotgun (WGS) entry which is preliminary data.</text>
</comment>
<evidence type="ECO:0000259" key="1">
    <source>
        <dbReference type="PROSITE" id="PS51910"/>
    </source>
</evidence>
<proteinExistence type="predicted"/>
<dbReference type="InterPro" id="IPR017853">
    <property type="entry name" value="GH"/>
</dbReference>
<protein>
    <recommendedName>
        <fullName evidence="1">GH18 domain-containing protein</fullName>
    </recommendedName>
</protein>
<dbReference type="STRING" id="1714016.BA724_01325"/>
<gene>
    <name evidence="2" type="ORF">BA724_01325</name>
</gene>
<dbReference type="OrthoDB" id="9775889at2"/>
<evidence type="ECO:0000313" key="2">
    <source>
        <dbReference type="EMBL" id="OES45490.1"/>
    </source>
</evidence>
<evidence type="ECO:0000313" key="3">
    <source>
        <dbReference type="Proteomes" id="UP000095658"/>
    </source>
</evidence>
<sequence>MPIVMLFTLINRLLNLFRFCSLNAFLYFKTELREVLGFYTEQEGTYPGSQPTVNSQFTSLSIIAPFWYKLDDKRPGSLIVSITADHKIKVIQSAHKKHLKVYTVVHNLFYETAEKGKQVAINVLENDKNRNVFIQNLRNEMNQFKYDGINIDMENLYLTDRDSSSLLIKNCLMLCIVMEK</sequence>
<dbReference type="Proteomes" id="UP000095658">
    <property type="component" value="Unassembled WGS sequence"/>
</dbReference>
<dbReference type="EMBL" id="MAMP01000012">
    <property type="protein sequence ID" value="OES45490.1"/>
    <property type="molecule type" value="Genomic_DNA"/>
</dbReference>